<dbReference type="AlphaFoldDB" id="A0A5C5FPU5"/>
<protein>
    <submittedName>
        <fullName evidence="1">Uncharacterized protein</fullName>
    </submittedName>
</protein>
<evidence type="ECO:0000313" key="1">
    <source>
        <dbReference type="EMBL" id="TNY18329.1"/>
    </source>
</evidence>
<proteinExistence type="predicted"/>
<gene>
    <name evidence="1" type="ORF">DMC30DRAFT_448923</name>
</gene>
<accession>A0A5C5FPU5</accession>
<reference evidence="1 2" key="1">
    <citation type="submission" date="2019-03" db="EMBL/GenBank/DDBJ databases">
        <title>Rhodosporidium diobovatum UCD-FST 08-225 genome sequencing, assembly, and annotation.</title>
        <authorList>
            <person name="Fakankun I.U."/>
            <person name="Fristensky B."/>
            <person name="Levin D.B."/>
        </authorList>
    </citation>
    <scope>NUCLEOTIDE SEQUENCE [LARGE SCALE GENOMIC DNA]</scope>
    <source>
        <strain evidence="1 2">UCD-FST 08-225</strain>
    </source>
</reference>
<dbReference type="Proteomes" id="UP000311382">
    <property type="component" value="Unassembled WGS sequence"/>
</dbReference>
<organism evidence="1 2">
    <name type="scientific">Rhodotorula diobovata</name>
    <dbReference type="NCBI Taxonomy" id="5288"/>
    <lineage>
        <taxon>Eukaryota</taxon>
        <taxon>Fungi</taxon>
        <taxon>Dikarya</taxon>
        <taxon>Basidiomycota</taxon>
        <taxon>Pucciniomycotina</taxon>
        <taxon>Microbotryomycetes</taxon>
        <taxon>Sporidiobolales</taxon>
        <taxon>Sporidiobolaceae</taxon>
        <taxon>Rhodotorula</taxon>
    </lineage>
</organism>
<comment type="caution">
    <text evidence="1">The sequence shown here is derived from an EMBL/GenBank/DDBJ whole genome shotgun (WGS) entry which is preliminary data.</text>
</comment>
<keyword evidence="2" id="KW-1185">Reference proteome</keyword>
<sequence>MSYVGVRADIGPGPYGPPPVLQGYAHRGAMDPYSGPSPLGFMPRQYHPHQHRQFNGAVPPIVPALQDPECDGDERDQLCSGRATFVVAHAIGSIGLQVMTGGPYREIMQKFKDVEGMRIVRRFLRFALERLIPPELAAPHLNMPQSVPSRIGFFTANSGTGPADEPFRIVLRAARIPVGRSSHGWLAKYGQSRGPCLAAPTFVRYEHEGNAGCTQWANWWRTGALDLHGQPFVLDTRSVPLGHLAEAECLQGGASYVTWTPIVADPAATLASPHEPPRSTTYKLVISRGHRGHEVLTHALVTFDAKLDKLVRDASERVRSEAAVVVATHGATSGLGRGWFEPGHRTGLVRVMRPSGPPRP</sequence>
<name>A0A5C5FPU5_9BASI</name>
<dbReference type="EMBL" id="SOZI01000144">
    <property type="protein sequence ID" value="TNY18329.1"/>
    <property type="molecule type" value="Genomic_DNA"/>
</dbReference>
<evidence type="ECO:0000313" key="2">
    <source>
        <dbReference type="Proteomes" id="UP000311382"/>
    </source>
</evidence>